<dbReference type="EMBL" id="OX596091">
    <property type="protein sequence ID" value="CAN0556168.1"/>
    <property type="molecule type" value="Genomic_DNA"/>
</dbReference>
<gene>
    <name evidence="1" type="ORF">MRATA1EN22A_LOCUS26932</name>
</gene>
<reference evidence="1" key="1">
    <citation type="submission" date="2023-05" db="EMBL/GenBank/DDBJ databases">
        <authorList>
            <consortium name="ELIXIR-Norway"/>
        </authorList>
    </citation>
    <scope>NUCLEOTIDE SEQUENCE</scope>
</reference>
<evidence type="ECO:0000313" key="1">
    <source>
        <dbReference type="EMBL" id="CAN0556168.1"/>
    </source>
</evidence>
<sequence>MKVALWVLGLGIFFLRTRAAPTGGPDDLRLACRPSPCDGVVLVWHEGAWGHVCNWEWMLKEASVVCRQLGCGRAVGVPKYVPRCSERRCGPGSTTCPAGEMRPPSGGAAWGPGRTANASTSGWWQLCVPSLHCARRPLCSTRGTLREVRLVKGRSPCAGLPEISNVNGVDRLCGLHWEEATVFCWELGCGPALQAPRQDGSVARKYMTCVGDELTIRNCRLNKFCSGCDFQRDAQVVCSGHMEARLVGGEHSCAGRLECGTAVSTPKGTHFSQGSGLMWTEAFRCVGNESLLFHCSRGWGTSVGMARCRAQSSGWSTAAAPARGAWSSRSRGPGRPSVPPTGTWQTPRSSATSSTVGTRPRCGGARRGAGADTTAATRRTPVSSAQRRASCVCAGVRTAARAAWSSGKRAPGALCVMTPGTWRTPRSCAGSWGVAGLWEPWRGPPSDQAWGLCGWMRWGARATRPPFGAAQQSRGAAETAGTRRMRACAVRDLWSPARHPCQAHRGHCLPPWPSSSWGHCSALSSVGWRLGCCLGSCGAGVSVLGIQVSWPLGVHWGPRPERKETQWRKQEMDAHRGQMNVVRLRMMMMDPVRLQVPTWQQAPLCSRQEA</sequence>
<protein>
    <submittedName>
        <fullName evidence="1">Uncharacterized protein</fullName>
    </submittedName>
</protein>
<dbReference type="Proteomes" id="UP001162501">
    <property type="component" value="Chromosome 7"/>
</dbReference>
<name>A0AC60A996_RANTA</name>
<reference evidence="1" key="2">
    <citation type="submission" date="2025-03" db="EMBL/GenBank/DDBJ databases">
        <authorList>
            <consortium name="ELIXIR-Norway"/>
            <consortium name="Elixir Norway"/>
        </authorList>
    </citation>
    <scope>NUCLEOTIDE SEQUENCE</scope>
</reference>
<proteinExistence type="predicted"/>
<organism evidence="1 2">
    <name type="scientific">Rangifer tarandus platyrhynchus</name>
    <name type="common">Svalbard reindeer</name>
    <dbReference type="NCBI Taxonomy" id="3082113"/>
    <lineage>
        <taxon>Eukaryota</taxon>
        <taxon>Metazoa</taxon>
        <taxon>Chordata</taxon>
        <taxon>Craniata</taxon>
        <taxon>Vertebrata</taxon>
        <taxon>Euteleostomi</taxon>
        <taxon>Mammalia</taxon>
        <taxon>Eutheria</taxon>
        <taxon>Laurasiatheria</taxon>
        <taxon>Artiodactyla</taxon>
        <taxon>Ruminantia</taxon>
        <taxon>Pecora</taxon>
        <taxon>Cervidae</taxon>
        <taxon>Odocoileinae</taxon>
        <taxon>Rangifer</taxon>
    </lineage>
</organism>
<accession>A0AC60A996</accession>
<evidence type="ECO:0000313" key="2">
    <source>
        <dbReference type="Proteomes" id="UP001162501"/>
    </source>
</evidence>